<comment type="caution">
    <text evidence="2">The sequence shown here is derived from an EMBL/GenBank/DDBJ whole genome shotgun (WGS) entry which is preliminary data.</text>
</comment>
<evidence type="ECO:0000259" key="1">
    <source>
        <dbReference type="Pfam" id="PF03372"/>
    </source>
</evidence>
<reference evidence="2 3" key="1">
    <citation type="submission" date="2016-07" db="EMBL/GenBank/DDBJ databases">
        <title>Draft genome sequence of Prauserella muralis DSM 45305, isolated from a mould-covered wall in an indoor environment.</title>
        <authorList>
            <person name="Ruckert C."/>
            <person name="Albersmeier A."/>
            <person name="Jiang C.-L."/>
            <person name="Jiang Y."/>
            <person name="Kalinowski J."/>
            <person name="Schneider O."/>
            <person name="Winkler A."/>
            <person name="Zotchev S.B."/>
        </authorList>
    </citation>
    <scope>NUCLEOTIDE SEQUENCE [LARGE SCALE GENOMIC DNA]</scope>
    <source>
        <strain evidence="2 3">DSM 45305</strain>
    </source>
</reference>
<dbReference type="Proteomes" id="UP000249915">
    <property type="component" value="Unassembled WGS sequence"/>
</dbReference>
<organism evidence="2 3">
    <name type="scientific">Prauserella muralis</name>
    <dbReference type="NCBI Taxonomy" id="588067"/>
    <lineage>
        <taxon>Bacteria</taxon>
        <taxon>Bacillati</taxon>
        <taxon>Actinomycetota</taxon>
        <taxon>Actinomycetes</taxon>
        <taxon>Pseudonocardiales</taxon>
        <taxon>Pseudonocardiaceae</taxon>
        <taxon>Prauserella</taxon>
    </lineage>
</organism>
<dbReference type="GO" id="GO:0003824">
    <property type="term" value="F:catalytic activity"/>
    <property type="evidence" value="ECO:0007669"/>
    <property type="project" value="InterPro"/>
</dbReference>
<dbReference type="OrthoDB" id="2340043at2"/>
<keyword evidence="3" id="KW-1185">Reference proteome</keyword>
<dbReference type="InterPro" id="IPR036691">
    <property type="entry name" value="Endo/exonu/phosph_ase_sf"/>
</dbReference>
<dbReference type="AlphaFoldDB" id="A0A2V4B9W8"/>
<dbReference type="InterPro" id="IPR005135">
    <property type="entry name" value="Endo/exonuclease/phosphatase"/>
</dbReference>
<sequence length="322" mass="33815">MVTDVTVSRWSRLRRGLRGCCWLLLACVAAVVVIRLAGLDDGTYLALPVSGMPYLAVVSVLLLGASALLRGRALSVVAAALVVVQVVLLAPRFVAEGAEPAPAAGATVRVATSNTLQGRVDAGALVDLVRTQRVDVLAVQEFTPSAASTLAEAGLADLLPHHVLPGGADTALYSRLPLSRTGALAAPTTWRQAAASVRVGGREIRLVSVHTYFPAGDPDRWSRDLAALRTAARHNAVLLGDFNATLDHAPLRELLAAGLVDSHAELGEAWAPTWPTRGASPVPLLQLDHVLHGDALAATWAGEYELPGSDHRAVVAELRLTR</sequence>
<feature type="domain" description="Endonuclease/exonuclease/phosphatase" evidence="1">
    <location>
        <begin position="112"/>
        <end position="311"/>
    </location>
</feature>
<gene>
    <name evidence="2" type="ORF">BAY60_06200</name>
</gene>
<evidence type="ECO:0000313" key="3">
    <source>
        <dbReference type="Proteomes" id="UP000249915"/>
    </source>
</evidence>
<proteinExistence type="predicted"/>
<accession>A0A2V4B9W8</accession>
<dbReference type="Pfam" id="PF03372">
    <property type="entry name" value="Exo_endo_phos"/>
    <property type="match status" value="1"/>
</dbReference>
<dbReference type="EMBL" id="MASW01000001">
    <property type="protein sequence ID" value="PXY31916.1"/>
    <property type="molecule type" value="Genomic_DNA"/>
</dbReference>
<name>A0A2V4B9W8_9PSEU</name>
<evidence type="ECO:0000313" key="2">
    <source>
        <dbReference type="EMBL" id="PXY31916.1"/>
    </source>
</evidence>
<dbReference type="Gene3D" id="3.60.10.10">
    <property type="entry name" value="Endonuclease/exonuclease/phosphatase"/>
    <property type="match status" value="1"/>
</dbReference>
<dbReference type="SUPFAM" id="SSF56219">
    <property type="entry name" value="DNase I-like"/>
    <property type="match status" value="1"/>
</dbReference>
<protein>
    <recommendedName>
        <fullName evidence="1">Endonuclease/exonuclease/phosphatase domain-containing protein</fullName>
    </recommendedName>
</protein>